<evidence type="ECO:0000313" key="3">
    <source>
        <dbReference type="Proteomes" id="UP000187609"/>
    </source>
</evidence>
<reference evidence="2" key="1">
    <citation type="submission" date="2016-11" db="EMBL/GenBank/DDBJ databases">
        <title>The genome of Nicotiana attenuata.</title>
        <authorList>
            <person name="Xu S."/>
            <person name="Brockmoeller T."/>
            <person name="Gaquerel E."/>
            <person name="Navarro A."/>
            <person name="Kuhl H."/>
            <person name="Gase K."/>
            <person name="Ling Z."/>
            <person name="Zhou W."/>
            <person name="Kreitzer C."/>
            <person name="Stanke M."/>
            <person name="Tang H."/>
            <person name="Lyons E."/>
            <person name="Pandey P."/>
            <person name="Pandey S.P."/>
            <person name="Timmermann B."/>
            <person name="Baldwin I.T."/>
        </authorList>
    </citation>
    <scope>NUCLEOTIDE SEQUENCE [LARGE SCALE GENOMIC DNA]</scope>
    <source>
        <strain evidence="2">UT</strain>
    </source>
</reference>
<dbReference type="AlphaFoldDB" id="A0A1J6ICE2"/>
<keyword evidence="3" id="KW-1185">Reference proteome</keyword>
<gene>
    <name evidence="2" type="ORF">A4A49_28023</name>
</gene>
<feature type="compositionally biased region" description="Low complexity" evidence="1">
    <location>
        <begin position="207"/>
        <end position="216"/>
    </location>
</feature>
<feature type="compositionally biased region" description="Basic and acidic residues" evidence="1">
    <location>
        <begin position="196"/>
        <end position="206"/>
    </location>
</feature>
<feature type="region of interest" description="Disordered" evidence="1">
    <location>
        <begin position="196"/>
        <end position="216"/>
    </location>
</feature>
<dbReference type="EMBL" id="MJEQ01037188">
    <property type="protein sequence ID" value="OIT02076.1"/>
    <property type="molecule type" value="Genomic_DNA"/>
</dbReference>
<dbReference type="Proteomes" id="UP000187609">
    <property type="component" value="Unassembled WGS sequence"/>
</dbReference>
<evidence type="ECO:0000256" key="1">
    <source>
        <dbReference type="SAM" id="MobiDB-lite"/>
    </source>
</evidence>
<sequence length="216" mass="24517">MHTAHNASMTDRRRMEIENLNNIISPAVPVFTSEQYKQILKLLSKENEPTEIANMAGISNTTQNYWIIDSGASNHMASSLNLLLNPKSVPNNQPNCLQLPNGNNTKITHTRYRPTPKARAAEGGSAVFKDPPPPHRFYLLQQNPSAVLQPNTNDPPDRLLHWKSSKRYTHKEAAVTPKQPHQFCFFFNHIRRYNRGETEEGTEKGNEGNWTEGYGK</sequence>
<evidence type="ECO:0000313" key="2">
    <source>
        <dbReference type="EMBL" id="OIT02076.1"/>
    </source>
</evidence>
<dbReference type="SMR" id="A0A1J6ICE2"/>
<comment type="caution">
    <text evidence="2">The sequence shown here is derived from an EMBL/GenBank/DDBJ whole genome shotgun (WGS) entry which is preliminary data.</text>
</comment>
<organism evidence="2 3">
    <name type="scientific">Nicotiana attenuata</name>
    <name type="common">Coyote tobacco</name>
    <dbReference type="NCBI Taxonomy" id="49451"/>
    <lineage>
        <taxon>Eukaryota</taxon>
        <taxon>Viridiplantae</taxon>
        <taxon>Streptophyta</taxon>
        <taxon>Embryophyta</taxon>
        <taxon>Tracheophyta</taxon>
        <taxon>Spermatophyta</taxon>
        <taxon>Magnoliopsida</taxon>
        <taxon>eudicotyledons</taxon>
        <taxon>Gunneridae</taxon>
        <taxon>Pentapetalae</taxon>
        <taxon>asterids</taxon>
        <taxon>lamiids</taxon>
        <taxon>Solanales</taxon>
        <taxon>Solanaceae</taxon>
        <taxon>Nicotianoideae</taxon>
        <taxon>Nicotianeae</taxon>
        <taxon>Nicotiana</taxon>
    </lineage>
</organism>
<name>A0A1J6ICE2_NICAT</name>
<dbReference type="Gramene" id="OIT02076">
    <property type="protein sequence ID" value="OIT02076"/>
    <property type="gene ID" value="A4A49_28023"/>
</dbReference>
<protein>
    <submittedName>
        <fullName evidence="2">Uncharacterized protein</fullName>
    </submittedName>
</protein>
<accession>A0A1J6ICE2</accession>
<proteinExistence type="predicted"/>